<dbReference type="NCBIfam" id="TIGR00344">
    <property type="entry name" value="alaS"/>
    <property type="match status" value="1"/>
</dbReference>
<keyword evidence="8 11" id="KW-0694">RNA-binding</keyword>
<dbReference type="CDD" id="cd00673">
    <property type="entry name" value="AlaRS_core"/>
    <property type="match status" value="1"/>
</dbReference>
<evidence type="ECO:0000259" key="12">
    <source>
        <dbReference type="PROSITE" id="PS50860"/>
    </source>
</evidence>
<keyword evidence="3 11" id="KW-0436">Ligase</keyword>
<dbReference type="PROSITE" id="PS50860">
    <property type="entry name" value="AA_TRNA_LIGASE_II_ALA"/>
    <property type="match status" value="1"/>
</dbReference>
<dbReference type="Gene3D" id="3.30.930.10">
    <property type="entry name" value="Bira Bifunctional Protein, Domain 2"/>
    <property type="match status" value="1"/>
</dbReference>
<comment type="subcellular location">
    <subcellularLocation>
        <location evidence="11">Cytoplasm</location>
    </subcellularLocation>
</comment>
<evidence type="ECO:0000256" key="7">
    <source>
        <dbReference type="ARBA" id="ARBA00022840"/>
    </source>
</evidence>
<dbReference type="RefSeq" id="WP_085441276.1">
    <property type="nucleotide sequence ID" value="NZ_LVJN01000016.1"/>
</dbReference>
<evidence type="ECO:0000256" key="11">
    <source>
        <dbReference type="HAMAP-Rule" id="MF_00036"/>
    </source>
</evidence>
<dbReference type="HAMAP" id="MF_00036_B">
    <property type="entry name" value="Ala_tRNA_synth_B"/>
    <property type="match status" value="1"/>
</dbReference>
<dbReference type="InterPro" id="IPR003156">
    <property type="entry name" value="DHHA1_dom"/>
</dbReference>
<keyword evidence="11" id="KW-0963">Cytoplasm</keyword>
<keyword evidence="14" id="KW-1185">Reference proteome</keyword>
<evidence type="ECO:0000256" key="5">
    <source>
        <dbReference type="ARBA" id="ARBA00022741"/>
    </source>
</evidence>
<dbReference type="SUPFAM" id="SSF55681">
    <property type="entry name" value="Class II aaRS and biotin synthetases"/>
    <property type="match status" value="1"/>
</dbReference>
<dbReference type="PANTHER" id="PTHR11777">
    <property type="entry name" value="ALANYL-TRNA SYNTHETASE"/>
    <property type="match status" value="1"/>
</dbReference>
<gene>
    <name evidence="11" type="primary">alaS</name>
    <name evidence="13" type="ORF">MAIT1_01102</name>
</gene>
<feature type="binding site" evidence="11">
    <location>
        <position position="668"/>
    </location>
    <ligand>
        <name>Zn(2+)</name>
        <dbReference type="ChEBI" id="CHEBI:29105"/>
    </ligand>
</feature>
<organism evidence="13 14">
    <name type="scientific">Magnetofaba australis IT-1</name>
    <dbReference type="NCBI Taxonomy" id="1434232"/>
    <lineage>
        <taxon>Bacteria</taxon>
        <taxon>Pseudomonadati</taxon>
        <taxon>Pseudomonadota</taxon>
        <taxon>Magnetococcia</taxon>
        <taxon>Magnetococcales</taxon>
        <taxon>Magnetococcaceae</taxon>
        <taxon>Magnetofaba</taxon>
    </lineage>
</organism>
<dbReference type="GO" id="GO:0005524">
    <property type="term" value="F:ATP binding"/>
    <property type="evidence" value="ECO:0007669"/>
    <property type="project" value="UniProtKB-UniRule"/>
</dbReference>
<dbReference type="PANTHER" id="PTHR11777:SF9">
    <property type="entry name" value="ALANINE--TRNA LIGASE, CYTOPLASMIC"/>
    <property type="match status" value="1"/>
</dbReference>
<dbReference type="InterPro" id="IPR018165">
    <property type="entry name" value="Ala-tRNA-synth_IIc_core"/>
</dbReference>
<comment type="caution">
    <text evidence="13">The sequence shown here is derived from an EMBL/GenBank/DDBJ whole genome shotgun (WGS) entry which is preliminary data.</text>
</comment>
<dbReference type="FunFam" id="3.30.54.20:FF:000001">
    <property type="entry name" value="Alanine--tRNA ligase"/>
    <property type="match status" value="1"/>
</dbReference>
<dbReference type="GO" id="GO:0006419">
    <property type="term" value="P:alanyl-tRNA aminoacylation"/>
    <property type="evidence" value="ECO:0007669"/>
    <property type="project" value="UniProtKB-UniRule"/>
</dbReference>
<evidence type="ECO:0000256" key="4">
    <source>
        <dbReference type="ARBA" id="ARBA00022723"/>
    </source>
</evidence>
<dbReference type="InterPro" id="IPR018162">
    <property type="entry name" value="Ala-tRNA-ligase_IIc_anticod-bd"/>
</dbReference>
<evidence type="ECO:0000256" key="8">
    <source>
        <dbReference type="ARBA" id="ARBA00022884"/>
    </source>
</evidence>
<keyword evidence="6 11" id="KW-0862">Zinc</keyword>
<comment type="function">
    <text evidence="11">Catalyzes the attachment of alanine to tRNA(Ala) in a two-step reaction: alanine is first activated by ATP to form Ala-AMP and then transferred to the acceptor end of tRNA(Ala). Also edits incorrectly charged Ser-tRNA(Ala) and Gly-tRNA(Ala) via its editing domain.</text>
</comment>
<dbReference type="FunFam" id="3.10.310.40:FF:000001">
    <property type="entry name" value="Alanine--tRNA ligase"/>
    <property type="match status" value="1"/>
</dbReference>
<feature type="binding site" evidence="11">
    <location>
        <position position="571"/>
    </location>
    <ligand>
        <name>Zn(2+)</name>
        <dbReference type="ChEBI" id="CHEBI:29105"/>
    </ligand>
</feature>
<dbReference type="GO" id="GO:0045892">
    <property type="term" value="P:negative regulation of DNA-templated transcription"/>
    <property type="evidence" value="ECO:0007669"/>
    <property type="project" value="TreeGrafter"/>
</dbReference>
<dbReference type="InterPro" id="IPR045864">
    <property type="entry name" value="aa-tRNA-synth_II/BPL/LPL"/>
</dbReference>
<dbReference type="EC" id="6.1.1.7" evidence="11"/>
<comment type="catalytic activity">
    <reaction evidence="11">
        <text>tRNA(Ala) + L-alanine + ATP = L-alanyl-tRNA(Ala) + AMP + diphosphate</text>
        <dbReference type="Rhea" id="RHEA:12540"/>
        <dbReference type="Rhea" id="RHEA-COMP:9657"/>
        <dbReference type="Rhea" id="RHEA-COMP:9923"/>
        <dbReference type="ChEBI" id="CHEBI:30616"/>
        <dbReference type="ChEBI" id="CHEBI:33019"/>
        <dbReference type="ChEBI" id="CHEBI:57972"/>
        <dbReference type="ChEBI" id="CHEBI:78442"/>
        <dbReference type="ChEBI" id="CHEBI:78497"/>
        <dbReference type="ChEBI" id="CHEBI:456215"/>
        <dbReference type="EC" id="6.1.1.7"/>
    </reaction>
</comment>
<dbReference type="GO" id="GO:0008270">
    <property type="term" value="F:zinc ion binding"/>
    <property type="evidence" value="ECO:0007669"/>
    <property type="project" value="UniProtKB-UniRule"/>
</dbReference>
<dbReference type="AlphaFoldDB" id="A0A1Y2K9W0"/>
<comment type="domain">
    <text evidence="11">Consists of three domains; the N-terminal catalytic domain, the editing domain and the C-terminal C-Ala domain. The editing domain removes incorrectly charged amino acids, while the C-Ala domain, along with tRNA(Ala), serves as a bridge to cooperatively bring together the editing and aminoacylation centers thus stimulating deacylation of misacylated tRNAs.</text>
</comment>
<dbReference type="InterPro" id="IPR018163">
    <property type="entry name" value="Thr/Ala-tRNA-synth_IIc_edit"/>
</dbReference>
<keyword evidence="2 11" id="KW-0820">tRNA-binding</keyword>
<dbReference type="GO" id="GO:0005829">
    <property type="term" value="C:cytosol"/>
    <property type="evidence" value="ECO:0007669"/>
    <property type="project" value="TreeGrafter"/>
</dbReference>
<reference evidence="13 14" key="1">
    <citation type="journal article" date="2016" name="BMC Genomics">
        <title>Combined genomic and structural analyses of a cultured magnetotactic bacterium reveals its niche adaptation to a dynamic environment.</title>
        <authorList>
            <person name="Araujo A.C."/>
            <person name="Morillo V."/>
            <person name="Cypriano J."/>
            <person name="Teixeira L.C."/>
            <person name="Leao P."/>
            <person name="Lyra S."/>
            <person name="Almeida L.G."/>
            <person name="Bazylinski D.A."/>
            <person name="Vasconcellos A.T."/>
            <person name="Abreu F."/>
            <person name="Lins U."/>
        </authorList>
    </citation>
    <scope>NUCLEOTIDE SEQUENCE [LARGE SCALE GENOMIC DNA]</scope>
    <source>
        <strain evidence="13 14">IT-1</strain>
    </source>
</reference>
<dbReference type="Gene3D" id="2.40.30.130">
    <property type="match status" value="1"/>
</dbReference>
<dbReference type="Pfam" id="PF07973">
    <property type="entry name" value="tRNA_SAD"/>
    <property type="match status" value="1"/>
</dbReference>
<keyword evidence="10 11" id="KW-0030">Aminoacyl-tRNA synthetase</keyword>
<feature type="domain" description="Alanyl-transfer RNA synthetases family profile" evidence="12">
    <location>
        <begin position="1"/>
        <end position="711"/>
    </location>
</feature>
<dbReference type="Proteomes" id="UP000194003">
    <property type="component" value="Unassembled WGS sequence"/>
</dbReference>
<sequence length="878" mass="95005">MTGNEIRKRFIQYFQKHGHTHERSSGLIPRNDPTLMFTNAGMVQFKSVFLGEEKRPYTRAVTSQKCVRAGGKHNDLENVGRTARHHTFFEMLGNFSFGDYFKKEAIPFAWSFVTEELKLDPARLLVTVYSEDDEAFDIWTQDVGLPPEKVIRIPTNDNFWSMGDTGPCGPCSEIFYDYGPSVAGGPPGSEDEDGDRFVEIWNLVFMQYDRDSDGNLNPLPKPSIDTGAGLERIASVMQGKQNNYDTDLFQPLLRAAGSIAGVDYVSCSDEQRVSLRVIADHIRAACFLIADGVLPSNEGRGYVLRRIMRRAMRHGKLLGIEQPFMHQLVEVLAAHMGDVYTELAEQRNAIALIIETEEKRFAKTLSAGLKILEENAAGLKAGDVLDGQTLFTLYDTYGFPLDLTADILRDRNIGVDEEGFNAHMAEQRKRARAAWAGSGEESVGAIYHEVQEKVGGSEFLGYVTESASGAVAALVKEGALAESLAEGDKGSLIANQTPFYGESGGQVGDSGVIETADGARFIVTDTQKPLPNLIVHHGHVAKGAIKVGEAAEFNVNTVRRHLIRLHHSATHLLHHALRQVLGEHVKQAGSHVSDGRMRLDFSHFQAVTPAELNEIEDRVNAAISANAAQETTVMTPDEAVAAGAMALFGEKYGDEVRVVRIGDSLELCGGTHVGRSGDMGVFRIASESAVAAGVRRIEGVCGPVARETFRNEKEALMSAAQLLKTRPDALAESIEKLLTKQKELEKELEKMQAAKAGDMVGDLLAKAVEVGGVKLLATQIEGVESKAMRDLLDRLRDQLGSGVILLAQAGEDKVALIAGVTKDLTGKVKAGDLMKFAAPHVGGKGGGRPDMAQGGGSDPAGIAALLKAVPGWLGEQLG</sequence>
<evidence type="ECO:0000256" key="10">
    <source>
        <dbReference type="ARBA" id="ARBA00023146"/>
    </source>
</evidence>
<evidence type="ECO:0000256" key="6">
    <source>
        <dbReference type="ARBA" id="ARBA00022833"/>
    </source>
</evidence>
<dbReference type="STRING" id="1434232.MAIT1_01102"/>
<dbReference type="Gene3D" id="3.30.54.20">
    <property type="match status" value="1"/>
</dbReference>
<dbReference type="GO" id="GO:0004813">
    <property type="term" value="F:alanine-tRNA ligase activity"/>
    <property type="evidence" value="ECO:0007669"/>
    <property type="project" value="UniProtKB-UniRule"/>
</dbReference>
<proteinExistence type="inferred from homology"/>
<evidence type="ECO:0000256" key="3">
    <source>
        <dbReference type="ARBA" id="ARBA00022598"/>
    </source>
</evidence>
<comment type="similarity">
    <text evidence="1 11">Belongs to the class-II aminoacyl-tRNA synthetase family.</text>
</comment>
<dbReference type="SMART" id="SM00863">
    <property type="entry name" value="tRNA_SAD"/>
    <property type="match status" value="1"/>
</dbReference>
<keyword evidence="9 11" id="KW-0648">Protein biosynthesis</keyword>
<dbReference type="InterPro" id="IPR012947">
    <property type="entry name" value="tRNA_SAD"/>
</dbReference>
<dbReference type="InterPro" id="IPR018164">
    <property type="entry name" value="Ala-tRNA-synth_IIc_N"/>
</dbReference>
<dbReference type="SUPFAM" id="SSF55186">
    <property type="entry name" value="ThrRS/AlaRS common domain"/>
    <property type="match status" value="1"/>
</dbReference>
<dbReference type="PRINTS" id="PR00980">
    <property type="entry name" value="TRNASYNTHALA"/>
</dbReference>
<dbReference type="InterPro" id="IPR023033">
    <property type="entry name" value="Ala_tRNA_ligase_euk/bac"/>
</dbReference>
<evidence type="ECO:0000256" key="9">
    <source>
        <dbReference type="ARBA" id="ARBA00022917"/>
    </source>
</evidence>
<dbReference type="InterPro" id="IPR009000">
    <property type="entry name" value="Transl_B-barrel_sf"/>
</dbReference>
<dbReference type="SUPFAM" id="SSF50447">
    <property type="entry name" value="Translation proteins"/>
    <property type="match status" value="1"/>
</dbReference>
<feature type="binding site" evidence="11">
    <location>
        <position position="672"/>
    </location>
    <ligand>
        <name>Zn(2+)</name>
        <dbReference type="ChEBI" id="CHEBI:29105"/>
    </ligand>
</feature>
<dbReference type="Gene3D" id="3.10.310.40">
    <property type="match status" value="1"/>
</dbReference>
<dbReference type="GO" id="GO:0000049">
    <property type="term" value="F:tRNA binding"/>
    <property type="evidence" value="ECO:0007669"/>
    <property type="project" value="UniProtKB-KW"/>
</dbReference>
<dbReference type="Gene3D" id="6.10.250.550">
    <property type="match status" value="1"/>
</dbReference>
<feature type="binding site" evidence="11">
    <location>
        <position position="567"/>
    </location>
    <ligand>
        <name>Zn(2+)</name>
        <dbReference type="ChEBI" id="CHEBI:29105"/>
    </ligand>
</feature>
<dbReference type="EMBL" id="LVJN01000016">
    <property type="protein sequence ID" value="OSM06141.1"/>
    <property type="molecule type" value="Genomic_DNA"/>
</dbReference>
<dbReference type="Pfam" id="PF02272">
    <property type="entry name" value="DHHA1"/>
    <property type="match status" value="1"/>
</dbReference>
<protein>
    <recommendedName>
        <fullName evidence="11">Alanine--tRNA ligase</fullName>
        <ecNumber evidence="11">6.1.1.7</ecNumber>
    </recommendedName>
    <alternativeName>
        <fullName evidence="11">Alanyl-tRNA synthetase</fullName>
        <shortName evidence="11">AlaRS</shortName>
    </alternativeName>
</protein>
<keyword evidence="7 11" id="KW-0067">ATP-binding</keyword>
<evidence type="ECO:0000313" key="13">
    <source>
        <dbReference type="EMBL" id="OSM06141.1"/>
    </source>
</evidence>
<evidence type="ECO:0000256" key="2">
    <source>
        <dbReference type="ARBA" id="ARBA00022555"/>
    </source>
</evidence>
<dbReference type="InterPro" id="IPR002318">
    <property type="entry name" value="Ala-tRNA-lgiase_IIc"/>
</dbReference>
<keyword evidence="5 11" id="KW-0547">Nucleotide-binding</keyword>
<comment type="cofactor">
    <cofactor evidence="11">
        <name>Zn(2+)</name>
        <dbReference type="ChEBI" id="CHEBI:29105"/>
    </cofactor>
    <text evidence="11">Binds 1 zinc ion per subunit.</text>
</comment>
<dbReference type="OrthoDB" id="9803884at2"/>
<name>A0A1Y2K9W0_9PROT</name>
<dbReference type="SUPFAM" id="SSF101353">
    <property type="entry name" value="Putative anticodon-binding domain of alanyl-tRNA synthetase (AlaRS)"/>
    <property type="match status" value="1"/>
</dbReference>
<dbReference type="FunFam" id="3.30.980.10:FF:000004">
    <property type="entry name" value="Alanine--tRNA ligase, cytoplasmic"/>
    <property type="match status" value="1"/>
</dbReference>
<evidence type="ECO:0000313" key="14">
    <source>
        <dbReference type="Proteomes" id="UP000194003"/>
    </source>
</evidence>
<dbReference type="FunFam" id="3.30.930.10:FF:000004">
    <property type="entry name" value="Alanine--tRNA ligase"/>
    <property type="match status" value="1"/>
</dbReference>
<dbReference type="Gene3D" id="3.30.980.10">
    <property type="entry name" value="Threonyl-trna Synthetase, Chain A, domain 2"/>
    <property type="match status" value="1"/>
</dbReference>
<evidence type="ECO:0000256" key="1">
    <source>
        <dbReference type="ARBA" id="ARBA00008226"/>
    </source>
</evidence>
<keyword evidence="4 11" id="KW-0479">Metal-binding</keyword>
<dbReference type="Pfam" id="PF01411">
    <property type="entry name" value="tRNA-synt_2c"/>
    <property type="match status" value="1"/>
</dbReference>
<dbReference type="InterPro" id="IPR050058">
    <property type="entry name" value="Ala-tRNA_ligase"/>
</dbReference>
<accession>A0A1Y2K9W0</accession>
<dbReference type="GO" id="GO:0002161">
    <property type="term" value="F:aminoacyl-tRNA deacylase activity"/>
    <property type="evidence" value="ECO:0007669"/>
    <property type="project" value="TreeGrafter"/>
</dbReference>